<evidence type="ECO:0000313" key="2">
    <source>
        <dbReference type="Ensembl" id="ENSSANP00000076702.1"/>
    </source>
</evidence>
<feature type="region of interest" description="Disordered" evidence="1">
    <location>
        <begin position="76"/>
        <end position="102"/>
    </location>
</feature>
<dbReference type="Ensembl" id="ENSSANT00000081517.1">
    <property type="protein sequence ID" value="ENSSANP00000076702.1"/>
    <property type="gene ID" value="ENSSANG00000038192.1"/>
</dbReference>
<sequence>MRRSSYSPQTTLLCLVSQAQSGRTDEQRCSINPLSPGHMDNKQTNQCSFCSSTSFKQIKMSRRFLNSLLAPKIGGSMTSGQHDQRCSAPKIQLGSPAPPKEVSFSTRIPVWVRLTH</sequence>
<keyword evidence="3" id="KW-1185">Reference proteome</keyword>
<feature type="region of interest" description="Disordered" evidence="1">
    <location>
        <begin position="17"/>
        <end position="42"/>
    </location>
</feature>
<name>A0A671R0T5_9TELE</name>
<organism evidence="2 3">
    <name type="scientific">Sinocyclocheilus anshuiensis</name>
    <dbReference type="NCBI Taxonomy" id="1608454"/>
    <lineage>
        <taxon>Eukaryota</taxon>
        <taxon>Metazoa</taxon>
        <taxon>Chordata</taxon>
        <taxon>Craniata</taxon>
        <taxon>Vertebrata</taxon>
        <taxon>Euteleostomi</taxon>
        <taxon>Actinopterygii</taxon>
        <taxon>Neopterygii</taxon>
        <taxon>Teleostei</taxon>
        <taxon>Ostariophysi</taxon>
        <taxon>Cypriniformes</taxon>
        <taxon>Cyprinidae</taxon>
        <taxon>Cyprininae</taxon>
        <taxon>Sinocyclocheilus</taxon>
    </lineage>
</organism>
<reference evidence="2" key="2">
    <citation type="submission" date="2025-09" db="UniProtKB">
        <authorList>
            <consortium name="Ensembl"/>
        </authorList>
    </citation>
    <scope>IDENTIFICATION</scope>
</reference>
<dbReference type="AlphaFoldDB" id="A0A671R0T5"/>
<dbReference type="Proteomes" id="UP000472260">
    <property type="component" value="Unassembled WGS sequence"/>
</dbReference>
<accession>A0A671R0T5</accession>
<reference evidence="2" key="1">
    <citation type="submission" date="2025-08" db="UniProtKB">
        <authorList>
            <consortium name="Ensembl"/>
        </authorList>
    </citation>
    <scope>IDENTIFICATION</scope>
</reference>
<evidence type="ECO:0000313" key="3">
    <source>
        <dbReference type="Proteomes" id="UP000472260"/>
    </source>
</evidence>
<evidence type="ECO:0000256" key="1">
    <source>
        <dbReference type="SAM" id="MobiDB-lite"/>
    </source>
</evidence>
<proteinExistence type="predicted"/>
<protein>
    <submittedName>
        <fullName evidence="2">Uncharacterized protein</fullName>
    </submittedName>
</protein>